<organism evidence="2">
    <name type="scientific">Cuerna arida</name>
    <dbReference type="NCBI Taxonomy" id="1464854"/>
    <lineage>
        <taxon>Eukaryota</taxon>
        <taxon>Metazoa</taxon>
        <taxon>Ecdysozoa</taxon>
        <taxon>Arthropoda</taxon>
        <taxon>Hexapoda</taxon>
        <taxon>Insecta</taxon>
        <taxon>Pterygota</taxon>
        <taxon>Neoptera</taxon>
        <taxon>Paraneoptera</taxon>
        <taxon>Hemiptera</taxon>
        <taxon>Auchenorrhyncha</taxon>
        <taxon>Membracoidea</taxon>
        <taxon>Cicadellidae</taxon>
        <taxon>Cicadellinae</taxon>
        <taxon>Proconiini</taxon>
        <taxon>Cuerna</taxon>
    </lineage>
</organism>
<reference evidence="2" key="1">
    <citation type="submission" date="2015-11" db="EMBL/GenBank/DDBJ databases">
        <title>De novo transcriptome assembly of four potential Pierce s Disease insect vectors from Arizona vineyards.</title>
        <authorList>
            <person name="Tassone E.E."/>
        </authorList>
    </citation>
    <scope>NUCLEOTIDE SEQUENCE</scope>
</reference>
<accession>A0A1B6GX76</accession>
<feature type="compositionally biased region" description="Basic and acidic residues" evidence="1">
    <location>
        <begin position="517"/>
        <end position="532"/>
    </location>
</feature>
<sequence>MCMNPVNEELDRAYSNVGLLASDIWNFQEVEDGYKKANLNLWIRFNETEKRLVEDDCDDVQSSVTDKVRTVRDILPNSRLASYNDYSYSEERESMYNENYEPAEYLECSFNPEQEYLEAWMLPEVEEMFKWHTKVSTSRWNSTSPRHRIGLAPACSMIVTCPLQWLSQTAWPAQLLSRYPDLPRTLQDSRSLSFYWQDVLGTCDVSEVEEKLEEFPCPRYLIETNADLELHTRIDTEAIRQLWTLCYDDFDLGVALNAEVPEFQPVIVRQLPPPYPPVFDESYQAEVFPYSCGYVQPVPEPTVIYPDEQQTIQDVSKPLQSYFNMEAITPGWRKPVLSNLVQLNQSTDQSNLVRRPESSDSCSLLATIGSTDTHDYSAQKMPNTEQILATLEKWVNKIYKRRASDFSALSSTSCRIDQIFQNVHQNYTLMQEIPPPNVMLNPQRPLYSDVLMNEASVMASDSKFDQLEQEALEQYSGSDTILRDKLYQQDLEQEAVAQYQQTQTSPRLQPSFWDPRPPIKETKRRVRLDDQSPRNSPRSINSNSPSFGSKRSSIEENLDICCPKKQAIWIKKKKKKQEKKKKCSKNKKKLPQQEHNNKYVETEILMIDKFCLLKNHFKLFTKGEWLLVQPLLTKEVSNQFKACLNMVSECLNWFVEILTSAELKQDYRSNKKRLELSRSIVDTLYDLMSVLNQYIAYYSKIKMTIPFDHRLNNTLSLTTSHFSLLSSELYMCEGLGILNEYCPRVELFSEASSGKNLRRLISCMIPQQSFVITDDLTWKLTMPVCDLQSHTRYSCVHMASGERSFHLVLVSREGLTSSKPHKLVKMIDEFQVWCSYQWRFPDGWDFSNNQVQIYDSLHWTSRLTVSALENIKYVAWTSLMFDWLLDFIGSQHICDFGYQLLWDARRDNQISWKLGFTKLLVWWEEGWTLGEIRINQQACLPWTISCEKTGCVNWMLGDSSIPQATPSTNNIEVNLCKSEYNKEEKLKGKRSKDKMKLLDRLSPERQLVIAGRETNVTPEKPGLSHHSS</sequence>
<feature type="compositionally biased region" description="Low complexity" evidence="1">
    <location>
        <begin position="533"/>
        <end position="546"/>
    </location>
</feature>
<dbReference type="AlphaFoldDB" id="A0A1B6GX76"/>
<dbReference type="EMBL" id="GECZ01002748">
    <property type="protein sequence ID" value="JAS67021.1"/>
    <property type="molecule type" value="Transcribed_RNA"/>
</dbReference>
<proteinExistence type="predicted"/>
<name>A0A1B6GX76_9HEMI</name>
<feature type="region of interest" description="Disordered" evidence="1">
    <location>
        <begin position="1008"/>
        <end position="1028"/>
    </location>
</feature>
<feature type="region of interest" description="Disordered" evidence="1">
    <location>
        <begin position="497"/>
        <end position="551"/>
    </location>
</feature>
<feature type="compositionally biased region" description="Basic residues" evidence="1">
    <location>
        <begin position="571"/>
        <end position="590"/>
    </location>
</feature>
<evidence type="ECO:0000256" key="1">
    <source>
        <dbReference type="SAM" id="MobiDB-lite"/>
    </source>
</evidence>
<protein>
    <submittedName>
        <fullName evidence="2">Uncharacterized protein</fullName>
    </submittedName>
</protein>
<feature type="compositionally biased region" description="Polar residues" evidence="1">
    <location>
        <begin position="498"/>
        <end position="508"/>
    </location>
</feature>
<feature type="region of interest" description="Disordered" evidence="1">
    <location>
        <begin position="571"/>
        <end position="594"/>
    </location>
</feature>
<evidence type="ECO:0000313" key="2">
    <source>
        <dbReference type="EMBL" id="JAS67021.1"/>
    </source>
</evidence>
<gene>
    <name evidence="2" type="ORF">g.15553</name>
</gene>
<feature type="non-terminal residue" evidence="2">
    <location>
        <position position="1028"/>
    </location>
</feature>